<dbReference type="PROSITE" id="PS50297">
    <property type="entry name" value="ANK_REP_REGION"/>
    <property type="match status" value="8"/>
</dbReference>
<dbReference type="EnsemblMetazoa" id="XM_038200187.1">
    <property type="protein sequence ID" value="XP_038056115.1"/>
    <property type="gene ID" value="LOC119728114"/>
</dbReference>
<feature type="compositionally biased region" description="Polar residues" evidence="2">
    <location>
        <begin position="1283"/>
        <end position="1296"/>
    </location>
</feature>
<dbReference type="SMART" id="SM00248">
    <property type="entry name" value="ANK"/>
    <property type="match status" value="11"/>
</dbReference>
<feature type="region of interest" description="Disordered" evidence="2">
    <location>
        <begin position="1735"/>
        <end position="1805"/>
    </location>
</feature>
<feature type="repeat" description="ANK" evidence="1">
    <location>
        <begin position="353"/>
        <end position="385"/>
    </location>
</feature>
<dbReference type="InterPro" id="IPR052771">
    <property type="entry name" value="Neurotrophin_sig_adaptor"/>
</dbReference>
<feature type="compositionally biased region" description="Basic and acidic residues" evidence="2">
    <location>
        <begin position="1735"/>
        <end position="1750"/>
    </location>
</feature>
<feature type="transmembrane region" description="Helical" evidence="3">
    <location>
        <begin position="544"/>
        <end position="565"/>
    </location>
</feature>
<feature type="compositionally biased region" description="Basic and acidic residues" evidence="2">
    <location>
        <begin position="1526"/>
        <end position="1537"/>
    </location>
</feature>
<feature type="compositionally biased region" description="Low complexity" evidence="2">
    <location>
        <begin position="1270"/>
        <end position="1282"/>
    </location>
</feature>
<feature type="repeat" description="ANK" evidence="1">
    <location>
        <begin position="254"/>
        <end position="286"/>
    </location>
</feature>
<dbReference type="SUPFAM" id="SSF47769">
    <property type="entry name" value="SAM/Pointed domain"/>
    <property type="match status" value="1"/>
</dbReference>
<evidence type="ECO:0000259" key="4">
    <source>
        <dbReference type="Pfam" id="PF07693"/>
    </source>
</evidence>
<dbReference type="Pfam" id="PF23307">
    <property type="entry name" value="SAM_KIDINS220"/>
    <property type="match status" value="1"/>
</dbReference>
<dbReference type="OMA" id="HADMCGW"/>
<feature type="compositionally biased region" description="Polar residues" evidence="2">
    <location>
        <begin position="1323"/>
        <end position="1339"/>
    </location>
</feature>
<keyword evidence="3" id="KW-0472">Membrane</keyword>
<dbReference type="PANTHER" id="PTHR24116:SF0">
    <property type="entry name" value="KINASE D-INTERACTING SUBSTRATE OF 220 KDA"/>
    <property type="match status" value="1"/>
</dbReference>
<keyword evidence="3" id="KW-1133">Transmembrane helix</keyword>
<evidence type="ECO:0000259" key="5">
    <source>
        <dbReference type="Pfam" id="PF23307"/>
    </source>
</evidence>
<reference evidence="6" key="1">
    <citation type="submission" date="2022-11" db="UniProtKB">
        <authorList>
            <consortium name="EnsemblMetazoa"/>
        </authorList>
    </citation>
    <scope>IDENTIFICATION</scope>
</reference>
<feature type="transmembrane region" description="Helical" evidence="3">
    <location>
        <begin position="676"/>
        <end position="699"/>
    </location>
</feature>
<feature type="region of interest" description="Disordered" evidence="2">
    <location>
        <begin position="1459"/>
        <end position="1546"/>
    </location>
</feature>
<feature type="transmembrane region" description="Helical" evidence="3">
    <location>
        <begin position="711"/>
        <end position="741"/>
    </location>
</feature>
<evidence type="ECO:0000256" key="2">
    <source>
        <dbReference type="SAM" id="MobiDB-lite"/>
    </source>
</evidence>
<feature type="domain" description="KAP NTPase" evidence="4">
    <location>
        <begin position="461"/>
        <end position="986"/>
    </location>
</feature>
<dbReference type="RefSeq" id="XP_038056115.1">
    <property type="nucleotide sequence ID" value="XM_038200187.1"/>
</dbReference>
<dbReference type="GeneID" id="119728114"/>
<dbReference type="GO" id="GO:0019887">
    <property type="term" value="F:protein kinase regulator activity"/>
    <property type="evidence" value="ECO:0007669"/>
    <property type="project" value="TreeGrafter"/>
</dbReference>
<feature type="compositionally biased region" description="Basic and acidic residues" evidence="2">
    <location>
        <begin position="1496"/>
        <end position="1513"/>
    </location>
</feature>
<sequence>MVNASRMPVATQNSSGGPPRAGLRRNSSFSNLCSYTKRSFKRLLSLGDEPPIPVEGGQTALMCAAQAGKLELVQELLDRGADIKAIDEDKWTALIFAAKEGHLDIVKSLLAKGAEIDHTDVNGWSALMWASYKGHADVAEELLELGASPNVQAHHGVTPIIWAAGRGQTGVVECLLSHGAKANSADKYGTTGLVWAARKGHVGCVKALLHHGANVDLAGMNAWTALIVASRGGFTEVVKMILDEEPNVNAVDKDGMTSLCCAAKEGHTEVVKLLLEQSAYMNIQDKNDETVLIHAVKGGHLDIVKLLLDKYADVDIQGSDKKTALFWSADKGLVDITEALLDSNANPEIPNKDGETPLLRAARNRNREIVRILLDKNAKVSAIDKRGDTALHIAIRFRDKKVSELLLRNPKDGRLLYKPNKEGETPYNIDCNHQKGILTQIFGARSFTPGEEADSEMSDLCSSALADILSEPTLAPPITVGLYARWGSGKSFILKKLQDEMRQFTNHSSKPVFRFSCIVFIVCLLLSAVLGAAVLFIFSEAPGASIGVFFALFFFLYFLLGVVYLGNRKKWRGMRATSSWLAKQLNYLRLILAMIYCNPPPQPPQSSKALPIRFIFGDHLHLSNIGGETPLSKAVTSLSAAVERDLGFMASRVFRVTRNKYTEGLTKWKRCCCIPCFLLTLLVLACFVAFLVLLFYYFLNTRAVYTNRQHIFIAMIVTGSLVGLALLVNSIWIIQFLYNLIWSPQLRLRRGASGPLKLEADTLAQFVHCVDAFQGSQTRMVVVVDGLDSCEQEQILHLLDSIKALFSSPDSPYITILAIDPYIIAKAIDQNLHTVFKESNIRGHDYLRNLVHLPFYLEVGIKLRENSESASPTANHIPPSNPKQLRWGLPSIPEMPENDNGRRVRFTQKIRPEASQQAGTPSPRPDRHQITALPNKEDSESQALGRMNSGTTRDVSQLLASDEQFSDLSPRSMSRLLNIVSITGRLLRANNISFQWQRLASWVNVTEKWPYRTSRMAVFYQNNEESFDDELPLKAVYESIQDEIPASREIEPLLDLDQDSRSFLVYLTKHTPVLTVGDLRRFLPCACHLDPYLRKQIKDSLESQDMAGALPNISALPRPQSFGSNFPNQVSSRSSVYSALSDTPSRLSYQMAAINPFSKKIPSPAISGTPSPGFLTVKDVCDRLLQLEGIDKHSIPRYQTRIAEHNVNGHVLLQCDLDELKEVLGMNFGDWQLFRSLVMTMRGQALSCTHSPSMSSSDVLQMETSQVDSGANGLNAGAGTNNSPGAISPHSQNDYLNLSFEELRKSSQHSSQRSSLHNSRLSLGTSVSESSQFIDQSGTSEAEEESSSPKHVPRTDHASLLRAMDEKGGDVDREGITQFMGVVSDCEYDELPEQYEMSNVIPLQDVGLTPAEETIPAVSSGVGLRRNHSLKSEDANRPKTNGIHLVDGLVSERTAGVKHVGISLPSEQKAKRQRSLSEESGESEPTENQPLLEKNVTNEKDRGKHKSDAEHRRSPVKTAKVQLTSPKKENGHMDAKPSQRLYQPEPNIISPDLKAQVVEDVERMFENLEVELAHRKQQSLPLEVPPPLEPALPKPGNVRFPKSPFRGEQQTHDLSLLAGYSSFTPMLRELQSVPETDVMSTTTNSDEVLSTPGSTDQPRYRRPLVRQSQSSDLLTRDRTPPPPRTVDEKPMMRSVSQPNRFTDAGLELTQQESPQQRTLDQSFDEFIMLSLEEQRKKRTVSDSEELEKPPKNSGRGSANPFWRQSAPSLGLNCDKKDNVFTVNVGDPGPSNTDRRTAVHKGGLTL</sequence>
<feature type="compositionally biased region" description="Basic and acidic residues" evidence="2">
    <location>
        <begin position="924"/>
        <end position="939"/>
    </location>
</feature>
<feature type="transmembrane region" description="Helical" evidence="3">
    <location>
        <begin position="512"/>
        <end position="538"/>
    </location>
</feature>
<proteinExistence type="predicted"/>
<dbReference type="InterPro" id="IPR011646">
    <property type="entry name" value="KAP_P-loop"/>
</dbReference>
<feature type="repeat" description="ANK" evidence="1">
    <location>
        <begin position="221"/>
        <end position="253"/>
    </location>
</feature>
<feature type="repeat" description="ANK" evidence="1">
    <location>
        <begin position="188"/>
        <end position="220"/>
    </location>
</feature>
<feature type="repeat" description="ANK" evidence="1">
    <location>
        <begin position="155"/>
        <end position="187"/>
    </location>
</feature>
<feature type="region of interest" description="Disordered" evidence="2">
    <location>
        <begin position="1"/>
        <end position="25"/>
    </location>
</feature>
<name>A0A913ZXS2_PATMI</name>
<evidence type="ECO:0000256" key="1">
    <source>
        <dbReference type="PROSITE-ProRule" id="PRU00023"/>
    </source>
</evidence>
<evidence type="ECO:0008006" key="8">
    <source>
        <dbReference type="Google" id="ProtNLM"/>
    </source>
</evidence>
<dbReference type="CTD" id="57498"/>
<feature type="repeat" description="ANK" evidence="1">
    <location>
        <begin position="89"/>
        <end position="121"/>
    </location>
</feature>
<organism evidence="6 7">
    <name type="scientific">Patiria miniata</name>
    <name type="common">Bat star</name>
    <name type="synonym">Asterina miniata</name>
    <dbReference type="NCBI Taxonomy" id="46514"/>
    <lineage>
        <taxon>Eukaryota</taxon>
        <taxon>Metazoa</taxon>
        <taxon>Echinodermata</taxon>
        <taxon>Eleutherozoa</taxon>
        <taxon>Asterozoa</taxon>
        <taxon>Asteroidea</taxon>
        <taxon>Valvatacea</taxon>
        <taxon>Valvatida</taxon>
        <taxon>Asterinidae</taxon>
        <taxon>Patiria</taxon>
    </lineage>
</organism>
<keyword evidence="3" id="KW-0812">Transmembrane</keyword>
<feature type="compositionally biased region" description="Polar residues" evidence="2">
    <location>
        <begin position="1638"/>
        <end position="1657"/>
    </location>
</feature>
<feature type="repeat" description="ANK" evidence="1">
    <location>
        <begin position="287"/>
        <end position="319"/>
    </location>
</feature>
<evidence type="ECO:0000256" key="3">
    <source>
        <dbReference type="SAM" id="Phobius"/>
    </source>
</evidence>
<dbReference type="InterPro" id="IPR013761">
    <property type="entry name" value="SAM/pointed_sf"/>
</dbReference>
<dbReference type="GO" id="GO:0030165">
    <property type="term" value="F:PDZ domain binding"/>
    <property type="evidence" value="ECO:0007669"/>
    <property type="project" value="TreeGrafter"/>
</dbReference>
<feature type="domain" description="Kinase D-interacting substrate of 220 kDa-like SAM" evidence="5">
    <location>
        <begin position="1175"/>
        <end position="1250"/>
    </location>
</feature>
<dbReference type="Pfam" id="PF00023">
    <property type="entry name" value="Ank"/>
    <property type="match status" value="3"/>
</dbReference>
<feature type="compositionally biased region" description="Polar residues" evidence="2">
    <location>
        <begin position="1248"/>
        <end position="1269"/>
    </location>
</feature>
<feature type="compositionally biased region" description="Basic and acidic residues" evidence="2">
    <location>
        <begin position="1674"/>
        <end position="1691"/>
    </location>
</feature>
<dbReference type="InterPro" id="IPR057092">
    <property type="entry name" value="SAM_KIDINS220"/>
</dbReference>
<accession>A0A913ZXS2</accession>
<dbReference type="Pfam" id="PF07693">
    <property type="entry name" value="KAP_NTPase"/>
    <property type="match status" value="1"/>
</dbReference>
<dbReference type="InterPro" id="IPR002110">
    <property type="entry name" value="Ankyrin_rpt"/>
</dbReference>
<dbReference type="PROSITE" id="PS50088">
    <property type="entry name" value="ANK_REPEAT"/>
    <property type="match status" value="9"/>
</dbReference>
<feature type="compositionally biased region" description="Low complexity" evidence="2">
    <location>
        <begin position="1308"/>
        <end position="1322"/>
    </location>
</feature>
<dbReference type="OrthoDB" id="6084525at2759"/>
<evidence type="ECO:0000313" key="6">
    <source>
        <dbReference type="EnsemblMetazoa" id="XP_038056115.1"/>
    </source>
</evidence>
<dbReference type="Proteomes" id="UP000887568">
    <property type="component" value="Unplaced"/>
</dbReference>
<feature type="region of interest" description="Disordered" evidence="2">
    <location>
        <begin position="1636"/>
        <end position="1695"/>
    </location>
</feature>
<dbReference type="PANTHER" id="PTHR24116">
    <property type="entry name" value="KINASE D-INTERACTING SUBSTRATE OF 220 KDA"/>
    <property type="match status" value="1"/>
</dbReference>
<dbReference type="Gene3D" id="1.25.40.20">
    <property type="entry name" value="Ankyrin repeat-containing domain"/>
    <property type="match status" value="5"/>
</dbReference>
<dbReference type="InterPro" id="IPR036770">
    <property type="entry name" value="Ankyrin_rpt-contain_sf"/>
</dbReference>
<feature type="repeat" description="ANK" evidence="1">
    <location>
        <begin position="122"/>
        <end position="154"/>
    </location>
</feature>
<dbReference type="Pfam" id="PF12796">
    <property type="entry name" value="Ank_2"/>
    <property type="match status" value="3"/>
</dbReference>
<protein>
    <recommendedName>
        <fullName evidence="8">Kinase D-interacting substrate of 220 kDa</fullName>
    </recommendedName>
</protein>
<feature type="repeat" description="ANK" evidence="1">
    <location>
        <begin position="56"/>
        <end position="88"/>
    </location>
</feature>
<feature type="region of interest" description="Disordered" evidence="2">
    <location>
        <begin position="1248"/>
        <end position="1357"/>
    </location>
</feature>
<feature type="region of interest" description="Disordered" evidence="2">
    <location>
        <begin position="869"/>
        <end position="952"/>
    </location>
</feature>
<keyword evidence="7" id="KW-1185">Reference proteome</keyword>
<evidence type="ECO:0000313" key="7">
    <source>
        <dbReference type="Proteomes" id="UP000887568"/>
    </source>
</evidence>
<keyword evidence="1" id="KW-0040">ANK repeat</keyword>
<dbReference type="SUPFAM" id="SSF48403">
    <property type="entry name" value="Ankyrin repeat"/>
    <property type="match status" value="1"/>
</dbReference>